<evidence type="ECO:0000313" key="8">
    <source>
        <dbReference type="EMBL" id="CAL1365670.1"/>
    </source>
</evidence>
<dbReference type="InterPro" id="IPR003783">
    <property type="entry name" value="Regulatory_RecX"/>
</dbReference>
<dbReference type="EMBL" id="OZ034815">
    <property type="protein sequence ID" value="CAL1365670.1"/>
    <property type="molecule type" value="Genomic_DNA"/>
</dbReference>
<comment type="subcellular location">
    <subcellularLocation>
        <location evidence="1">Cytoplasm</location>
    </subcellularLocation>
</comment>
<dbReference type="GO" id="GO:0005737">
    <property type="term" value="C:cytoplasm"/>
    <property type="evidence" value="ECO:0007669"/>
    <property type="project" value="UniProtKB-SubCell"/>
</dbReference>
<evidence type="ECO:0000256" key="5">
    <source>
        <dbReference type="SAM" id="MobiDB-lite"/>
    </source>
</evidence>
<dbReference type="InterPro" id="IPR053924">
    <property type="entry name" value="RecX_HTH_2nd"/>
</dbReference>
<protein>
    <recommendedName>
        <fullName evidence="3">Regulatory protein RecX</fullName>
    </recommendedName>
</protein>
<feature type="domain" description="RecX third three-helical" evidence="7">
    <location>
        <begin position="263"/>
        <end position="305"/>
    </location>
</feature>
<evidence type="ECO:0000256" key="4">
    <source>
        <dbReference type="ARBA" id="ARBA00022490"/>
    </source>
</evidence>
<feature type="region of interest" description="Disordered" evidence="5">
    <location>
        <begin position="52"/>
        <end position="80"/>
    </location>
</feature>
<dbReference type="PANTHER" id="PTHR33602">
    <property type="entry name" value="REGULATORY PROTEIN RECX FAMILY PROTEIN"/>
    <property type="match status" value="1"/>
</dbReference>
<evidence type="ECO:0000259" key="6">
    <source>
        <dbReference type="Pfam" id="PF02631"/>
    </source>
</evidence>
<dbReference type="InterPro" id="IPR036388">
    <property type="entry name" value="WH-like_DNA-bd_sf"/>
</dbReference>
<evidence type="ECO:0000256" key="3">
    <source>
        <dbReference type="ARBA" id="ARBA00018111"/>
    </source>
</evidence>
<name>A0AAV2D2C8_9ROSI</name>
<feature type="domain" description="RecX second three-helical" evidence="6">
    <location>
        <begin position="198"/>
        <end position="239"/>
    </location>
</feature>
<evidence type="ECO:0000256" key="1">
    <source>
        <dbReference type="ARBA" id="ARBA00004496"/>
    </source>
</evidence>
<dbReference type="InterPro" id="IPR053925">
    <property type="entry name" value="RecX_HTH_3rd"/>
</dbReference>
<organism evidence="8 9">
    <name type="scientific">Linum trigynum</name>
    <dbReference type="NCBI Taxonomy" id="586398"/>
    <lineage>
        <taxon>Eukaryota</taxon>
        <taxon>Viridiplantae</taxon>
        <taxon>Streptophyta</taxon>
        <taxon>Embryophyta</taxon>
        <taxon>Tracheophyta</taxon>
        <taxon>Spermatophyta</taxon>
        <taxon>Magnoliopsida</taxon>
        <taxon>eudicotyledons</taxon>
        <taxon>Gunneridae</taxon>
        <taxon>Pentapetalae</taxon>
        <taxon>rosids</taxon>
        <taxon>fabids</taxon>
        <taxon>Malpighiales</taxon>
        <taxon>Linaceae</taxon>
        <taxon>Linum</taxon>
    </lineage>
</organism>
<keyword evidence="9" id="KW-1185">Reference proteome</keyword>
<comment type="similarity">
    <text evidence="2">Belongs to the RecX family.</text>
</comment>
<dbReference type="PANTHER" id="PTHR33602:SF1">
    <property type="entry name" value="REGULATORY PROTEIN RECX FAMILY PROTEIN"/>
    <property type="match status" value="1"/>
</dbReference>
<gene>
    <name evidence="8" type="ORF">LTRI10_LOCUS10281</name>
</gene>
<sequence length="316" mass="35597">MVNAVGNSALGMSLVIRFRLVSYLIPQSAVKNELGVSCQKVRCYTGGSSGPVRYIPKKKSSPKRNEEVKKNDDSKNAFDGKFEGVESNFYSDEKNCSRKQTQRRLPTAHQCKVDRSSAFMDHEPMEEHVAFGVGRQTEISGFAQDNQLVQNANKLAIGLLAKRSLTALELKKKLEAKKIPAVIVNPVVASLQQRGYVNDGLYAESFARSRWSSLSWGPMRIKQALLKKGVSEADAQKALKTVFQDTEPEFKDSRVDMSKPSLDHLFAQALKQWLRSQDAPIQKRKSRIIRWLQYRGFDWGVISHLLAKLESKKQPP</sequence>
<accession>A0AAV2D2C8</accession>
<dbReference type="Gene3D" id="1.10.10.10">
    <property type="entry name" value="Winged helix-like DNA-binding domain superfamily/Winged helix DNA-binding domain"/>
    <property type="match status" value="3"/>
</dbReference>
<dbReference type="AlphaFoldDB" id="A0AAV2D2C8"/>
<evidence type="ECO:0000256" key="2">
    <source>
        <dbReference type="ARBA" id="ARBA00009695"/>
    </source>
</evidence>
<dbReference type="HAMAP" id="MF_01114">
    <property type="entry name" value="RecX"/>
    <property type="match status" value="1"/>
</dbReference>
<evidence type="ECO:0000313" key="9">
    <source>
        <dbReference type="Proteomes" id="UP001497516"/>
    </source>
</evidence>
<dbReference type="Pfam" id="PF21981">
    <property type="entry name" value="RecX_HTH3"/>
    <property type="match status" value="1"/>
</dbReference>
<feature type="compositionally biased region" description="Basic and acidic residues" evidence="5">
    <location>
        <begin position="63"/>
        <end position="80"/>
    </location>
</feature>
<dbReference type="Proteomes" id="UP001497516">
    <property type="component" value="Chromosome 2"/>
</dbReference>
<dbReference type="Pfam" id="PF02631">
    <property type="entry name" value="RecX_HTH2"/>
    <property type="match status" value="1"/>
</dbReference>
<keyword evidence="4" id="KW-0963">Cytoplasm</keyword>
<evidence type="ECO:0000259" key="7">
    <source>
        <dbReference type="Pfam" id="PF21981"/>
    </source>
</evidence>
<proteinExistence type="inferred from homology"/>
<dbReference type="GO" id="GO:0006282">
    <property type="term" value="P:regulation of DNA repair"/>
    <property type="evidence" value="ECO:0007669"/>
    <property type="project" value="InterPro"/>
</dbReference>
<reference evidence="8 9" key="1">
    <citation type="submission" date="2024-04" db="EMBL/GenBank/DDBJ databases">
        <authorList>
            <person name="Fracassetti M."/>
        </authorList>
    </citation>
    <scope>NUCLEOTIDE SEQUENCE [LARGE SCALE GENOMIC DNA]</scope>
</reference>